<keyword evidence="1" id="KW-0862">Zinc</keyword>
<dbReference type="Gene3D" id="2.130.10.10">
    <property type="entry name" value="YVTN repeat-like/Quinoprotein amine dehydrogenase"/>
    <property type="match status" value="2"/>
</dbReference>
<feature type="compositionally biased region" description="Basic and acidic residues" evidence="3">
    <location>
        <begin position="1"/>
        <end position="10"/>
    </location>
</feature>
<feature type="binding site" evidence="1">
    <location>
        <position position="433"/>
    </location>
    <ligand>
        <name>Zn(2+)</name>
        <dbReference type="ChEBI" id="CHEBI:29105"/>
    </ligand>
</feature>
<dbReference type="GO" id="GO:0005975">
    <property type="term" value="P:carbohydrate metabolic process"/>
    <property type="evidence" value="ECO:0007669"/>
    <property type="project" value="InterPro"/>
</dbReference>
<dbReference type="PRINTS" id="PR01950">
    <property type="entry name" value="LANCSUPER"/>
</dbReference>
<sequence>MSSDEPHGPKTIEFCPSSDEDDDDPMADTPPEDEEDPLRAQWMKAVDTAKHGMRTERMGLGCTVEMIREMRKDANMRAKLRAKLTGKRRNDDEDDAVEASRAESDDSDDDGRAAIGRKQSKDVIPFLRMTSRPPYSISSDGRYYINRDLPELVTDSDLSNALKALLGTLRANASDPGSIYVGSLGCLLTELALEHYGLHEFAARDWRAIIRHSRAPQLSSHRVTLLEGPGVAHRALLVVAGDHGAPLRELLDFSRTVHELPLSECEVLYGRAGYLSALLWITDFAQLSETSRADVSRVCRGVVRDIVDNIHWRGDHYHWEWHDRPYLGAAHGTAGIVYTICQYLRHFDPEDGPQLLERLIATVSWVLANWKLVHWCHGATGWIPALIQLSAAIAQLKPRDHETLLSRIREVLCSLGEVVDERGLLAEKGAGLCHGVGGSTMALIALYSHTGDRAWLRKARQFALFAGRFGQWLSESFADRPYSLYEVHFIITTVIVITMRLYPQQLFFHGAGSKPEYVFTVDFWHRPAPAKSNEAKPGETSSDGDSEDEVICATGGADTVVRLWKVVKGSPVEASPANTNTQASPDGSSSSSPVEKDGIDTPMAVMARDPHLVMHKELIGSHSHGCVTCVRFAPPVAGEPPVLASAGDDGQVVFWVYSESPLTGELQWTAQPRALNCLDEVSGIAWSPSGRQLAVCLHRELCVVWDVATAKQIQRLDGHTSRVLGVAWDPRDRYICTTSADRTCRVWARNKRKSFYPKAVIRTYDAKVMAEENEALTDEALGPGAEDSVPASIAERTVREKIFINDSHYAHDATAHFFRRPSFSPDGRLLLVPGCLTPHGDYGCLVLARGDGFSNPAAIINSGSVSPTVCSRFFPSPIGSSGHPSHYVFTVGTAAAQLVLYDTSVFTRGGRRLPRAAGSDLHCTSIVDLAFDGTGKFLAVAGSDGYVTLCSLDDTDLGGSPCVPEVAEEKALGTTPLEAPLINTDRATECTTAEPIPSAAAKRIPRALEAISTGDHPAIPAQKVQSPVIQTVFAAAADFVRAEAPNFVGPPSRGPEDNFTSSICSPAKRPLTSTPTEPPAPKASGVTKKCRRKITPTLVKTPARVVDARPEAEEKSPVLELVRIDLEPSTKEALQQLRDSLPKVPGIGPEGGGLQ</sequence>
<dbReference type="GO" id="GO:0033186">
    <property type="term" value="C:CAF-1 complex"/>
    <property type="evidence" value="ECO:0007669"/>
    <property type="project" value="TreeGrafter"/>
</dbReference>
<reference evidence="4 5" key="1">
    <citation type="submission" date="2020-04" db="EMBL/GenBank/DDBJ databases">
        <title>Perkinsus olseni comparative genomics.</title>
        <authorList>
            <person name="Bogema D.R."/>
        </authorList>
    </citation>
    <scope>NUCLEOTIDE SEQUENCE [LARGE SCALE GENOMIC DNA]</scope>
    <source>
        <strain evidence="4">00978-12</strain>
    </source>
</reference>
<feature type="region of interest" description="Disordered" evidence="3">
    <location>
        <begin position="85"/>
        <end position="115"/>
    </location>
</feature>
<dbReference type="GO" id="GO:0006335">
    <property type="term" value="P:DNA replication-dependent chromatin assembly"/>
    <property type="evidence" value="ECO:0007669"/>
    <property type="project" value="InterPro"/>
</dbReference>
<dbReference type="Pfam" id="PF00400">
    <property type="entry name" value="WD40"/>
    <property type="match status" value="1"/>
</dbReference>
<dbReference type="InterPro" id="IPR036322">
    <property type="entry name" value="WD40_repeat_dom_sf"/>
</dbReference>
<dbReference type="PROSITE" id="PS50082">
    <property type="entry name" value="WD_REPEATS_2"/>
    <property type="match status" value="1"/>
</dbReference>
<feature type="region of interest" description="Disordered" evidence="3">
    <location>
        <begin position="1134"/>
        <end position="1155"/>
    </location>
</feature>
<evidence type="ECO:0000313" key="4">
    <source>
        <dbReference type="EMBL" id="KAF4681520.1"/>
    </source>
</evidence>
<feature type="compositionally biased region" description="Polar residues" evidence="3">
    <location>
        <begin position="576"/>
        <end position="587"/>
    </location>
</feature>
<keyword evidence="1" id="KW-0479">Metal-binding</keyword>
<dbReference type="GO" id="GO:0031179">
    <property type="term" value="P:peptide modification"/>
    <property type="evidence" value="ECO:0007669"/>
    <property type="project" value="InterPro"/>
</dbReference>
<feature type="binding site" evidence="1">
    <location>
        <position position="434"/>
    </location>
    <ligand>
        <name>Zn(2+)</name>
        <dbReference type="ChEBI" id="CHEBI:29105"/>
    </ligand>
</feature>
<dbReference type="PROSITE" id="PS50294">
    <property type="entry name" value="WD_REPEATS_REGION"/>
    <property type="match status" value="1"/>
</dbReference>
<protein>
    <submittedName>
        <fullName evidence="4">Chromatin assembly factor 1 subunit B</fullName>
    </submittedName>
</protein>
<evidence type="ECO:0000256" key="2">
    <source>
        <dbReference type="PROSITE-ProRule" id="PRU00221"/>
    </source>
</evidence>
<gene>
    <name evidence="4" type="primary">CHAF1B_2</name>
    <name evidence="4" type="ORF">FOZ60_011975</name>
</gene>
<dbReference type="GO" id="GO:0046872">
    <property type="term" value="F:metal ion binding"/>
    <property type="evidence" value="ECO:0007669"/>
    <property type="project" value="UniProtKB-KW"/>
</dbReference>
<dbReference type="AlphaFoldDB" id="A0A7J6NDF8"/>
<feature type="binding site" evidence="1">
    <location>
        <position position="376"/>
    </location>
    <ligand>
        <name>Zn(2+)</name>
        <dbReference type="ChEBI" id="CHEBI:29105"/>
    </ligand>
</feature>
<dbReference type="Pfam" id="PF05147">
    <property type="entry name" value="LANC_like"/>
    <property type="match status" value="1"/>
</dbReference>
<dbReference type="GO" id="GO:0005634">
    <property type="term" value="C:nucleus"/>
    <property type="evidence" value="ECO:0007669"/>
    <property type="project" value="TreeGrafter"/>
</dbReference>
<feature type="region of interest" description="Disordered" evidence="3">
    <location>
        <begin position="1"/>
        <end position="38"/>
    </location>
</feature>
<name>A0A7J6NDF8_PEROL</name>
<feature type="region of interest" description="Disordered" evidence="3">
    <location>
        <begin position="572"/>
        <end position="598"/>
    </location>
</feature>
<dbReference type="OrthoDB" id="538223at2759"/>
<dbReference type="SUPFAM" id="SSF158745">
    <property type="entry name" value="LanC-like"/>
    <property type="match status" value="1"/>
</dbReference>
<comment type="caution">
    <text evidence="4">The sequence shown here is derived from an EMBL/GenBank/DDBJ whole genome shotgun (WGS) entry which is preliminary data.</text>
</comment>
<feature type="repeat" description="WD" evidence="2">
    <location>
        <begin position="716"/>
        <end position="747"/>
    </location>
</feature>
<dbReference type="GO" id="GO:0006334">
    <property type="term" value="P:nucleosome assembly"/>
    <property type="evidence" value="ECO:0007669"/>
    <property type="project" value="TreeGrafter"/>
</dbReference>
<dbReference type="InterPro" id="IPR007822">
    <property type="entry name" value="LANC-like"/>
</dbReference>
<dbReference type="InterPro" id="IPR015943">
    <property type="entry name" value="WD40/YVTN_repeat-like_dom_sf"/>
</dbReference>
<accession>A0A7J6NDF8</accession>
<dbReference type="InterPro" id="IPR001680">
    <property type="entry name" value="WD40_rpt"/>
</dbReference>
<evidence type="ECO:0000256" key="3">
    <source>
        <dbReference type="SAM" id="MobiDB-lite"/>
    </source>
</evidence>
<dbReference type="PANTHER" id="PTHR15271:SF4">
    <property type="entry name" value="CHROMATIN ASSEMBLY FACTOR 1 SUBUNIT B"/>
    <property type="match status" value="1"/>
</dbReference>
<dbReference type="Proteomes" id="UP000541610">
    <property type="component" value="Unassembled WGS sequence"/>
</dbReference>
<dbReference type="EMBL" id="JABANP010000508">
    <property type="protein sequence ID" value="KAF4681520.1"/>
    <property type="molecule type" value="Genomic_DNA"/>
</dbReference>
<keyword evidence="2" id="KW-0853">WD repeat</keyword>
<dbReference type="SMART" id="SM01260">
    <property type="entry name" value="LANC_like"/>
    <property type="match status" value="1"/>
</dbReference>
<feature type="region of interest" description="Disordered" evidence="3">
    <location>
        <begin position="1047"/>
        <end position="1089"/>
    </location>
</feature>
<proteinExistence type="predicted"/>
<dbReference type="SUPFAM" id="SSF50978">
    <property type="entry name" value="WD40 repeat-like"/>
    <property type="match status" value="1"/>
</dbReference>
<dbReference type="SMART" id="SM00320">
    <property type="entry name" value="WD40"/>
    <property type="match status" value="5"/>
</dbReference>
<dbReference type="InterPro" id="IPR012341">
    <property type="entry name" value="6hp_glycosidase-like_sf"/>
</dbReference>
<evidence type="ECO:0000256" key="1">
    <source>
        <dbReference type="PIRSR" id="PIRSR607822-1"/>
    </source>
</evidence>
<feature type="compositionally biased region" description="Acidic residues" evidence="3">
    <location>
        <begin position="18"/>
        <end position="36"/>
    </location>
</feature>
<dbReference type="CDD" id="cd04794">
    <property type="entry name" value="euk_LANCL"/>
    <property type="match status" value="1"/>
</dbReference>
<evidence type="ECO:0000313" key="5">
    <source>
        <dbReference type="Proteomes" id="UP000541610"/>
    </source>
</evidence>
<organism evidence="4 5">
    <name type="scientific">Perkinsus olseni</name>
    <name type="common">Perkinsus atlanticus</name>
    <dbReference type="NCBI Taxonomy" id="32597"/>
    <lineage>
        <taxon>Eukaryota</taxon>
        <taxon>Sar</taxon>
        <taxon>Alveolata</taxon>
        <taxon>Perkinsozoa</taxon>
        <taxon>Perkinsea</taxon>
        <taxon>Perkinsida</taxon>
        <taxon>Perkinsidae</taxon>
        <taxon>Perkinsus</taxon>
    </lineage>
</organism>
<dbReference type="PANTHER" id="PTHR15271">
    <property type="entry name" value="CHROMATIN ASSEMBLY FACTOR 1 SUBUNIT B"/>
    <property type="match status" value="1"/>
</dbReference>
<dbReference type="Gene3D" id="1.50.10.10">
    <property type="match status" value="1"/>
</dbReference>
<dbReference type="InterPro" id="IPR045145">
    <property type="entry name" value="PTHR15271"/>
</dbReference>